<reference evidence="2 3" key="1">
    <citation type="submission" date="2018-01" db="EMBL/GenBank/DDBJ databases">
        <title>The whole genome sequencing and assembly of Paenibacillus chitinolyticus KCCM 41400 strain.</title>
        <authorList>
            <person name="Kim J.-Y."/>
            <person name="Park M.-K."/>
            <person name="Lee Y.-J."/>
            <person name="Yi H."/>
            <person name="Bahn Y.-S."/>
            <person name="Kim J.F."/>
            <person name="Lee D.-W."/>
        </authorList>
    </citation>
    <scope>NUCLEOTIDE SEQUENCE [LARGE SCALE GENOMIC DNA]</scope>
    <source>
        <strain evidence="2 3">KCCM 41400</strain>
    </source>
</reference>
<dbReference type="Proteomes" id="UP000288943">
    <property type="component" value="Chromosome"/>
</dbReference>
<accession>A0A410X1F7</accession>
<name>A0A410X1F7_9BACL</name>
<dbReference type="OrthoDB" id="2617812at2"/>
<dbReference type="EMBL" id="JAMDMJ010000003">
    <property type="protein sequence ID" value="MCY9594876.1"/>
    <property type="molecule type" value="Genomic_DNA"/>
</dbReference>
<dbReference type="KEGG" id="pchi:PC41400_23300"/>
<dbReference type="GeneID" id="95377722"/>
<evidence type="ECO:0000313" key="4">
    <source>
        <dbReference type="Proteomes" id="UP001527202"/>
    </source>
</evidence>
<evidence type="ECO:0000313" key="2">
    <source>
        <dbReference type="EMBL" id="QAV20440.1"/>
    </source>
</evidence>
<evidence type="ECO:0000313" key="3">
    <source>
        <dbReference type="Proteomes" id="UP000288943"/>
    </source>
</evidence>
<dbReference type="RefSeq" id="WP_042230113.1">
    <property type="nucleotide sequence ID" value="NZ_CP026520.1"/>
</dbReference>
<reference evidence="1 4" key="2">
    <citation type="submission" date="2022-05" db="EMBL/GenBank/DDBJ databases">
        <title>Genome Sequencing of Bee-Associated Microbes.</title>
        <authorList>
            <person name="Dunlap C."/>
        </authorList>
    </citation>
    <scope>NUCLEOTIDE SEQUENCE [LARGE SCALE GENOMIC DNA]</scope>
    <source>
        <strain evidence="1 4">NRRL B-23120</strain>
    </source>
</reference>
<keyword evidence="4" id="KW-1185">Reference proteome</keyword>
<sequence>MGKRKNADSESLDKLDYRVKVLLKEWAGLSGFYGYKSMSLDEILELVNTDGWETKVDKSDPSVRRVVMVKEDTVRKAKFFLDEKGRALKAD</sequence>
<organism evidence="2 3">
    <name type="scientific">Paenibacillus chitinolyticus</name>
    <dbReference type="NCBI Taxonomy" id="79263"/>
    <lineage>
        <taxon>Bacteria</taxon>
        <taxon>Bacillati</taxon>
        <taxon>Bacillota</taxon>
        <taxon>Bacilli</taxon>
        <taxon>Bacillales</taxon>
        <taxon>Paenibacillaceae</taxon>
        <taxon>Paenibacillus</taxon>
    </lineage>
</organism>
<proteinExistence type="predicted"/>
<gene>
    <name evidence="1" type="ORF">M5X16_03685</name>
    <name evidence="2" type="ORF">PC41400_23300</name>
</gene>
<dbReference type="Proteomes" id="UP001527202">
    <property type="component" value="Unassembled WGS sequence"/>
</dbReference>
<evidence type="ECO:0000313" key="1">
    <source>
        <dbReference type="EMBL" id="MCY9594876.1"/>
    </source>
</evidence>
<dbReference type="AlphaFoldDB" id="A0A410X1F7"/>
<protein>
    <submittedName>
        <fullName evidence="2">Uncharacterized protein</fullName>
    </submittedName>
</protein>
<dbReference type="EMBL" id="CP026520">
    <property type="protein sequence ID" value="QAV20440.1"/>
    <property type="molecule type" value="Genomic_DNA"/>
</dbReference>